<dbReference type="Proteomes" id="UP001596977">
    <property type="component" value="Unassembled WGS sequence"/>
</dbReference>
<evidence type="ECO:0000313" key="3">
    <source>
        <dbReference type="Proteomes" id="UP001596977"/>
    </source>
</evidence>
<organism evidence="2 3">
    <name type="scientific">Sphingomonas canadensis</name>
    <dbReference type="NCBI Taxonomy" id="1219257"/>
    <lineage>
        <taxon>Bacteria</taxon>
        <taxon>Pseudomonadati</taxon>
        <taxon>Pseudomonadota</taxon>
        <taxon>Alphaproteobacteria</taxon>
        <taxon>Sphingomonadales</taxon>
        <taxon>Sphingomonadaceae</taxon>
        <taxon>Sphingomonas</taxon>
    </lineage>
</organism>
<dbReference type="GO" id="GO:0016787">
    <property type="term" value="F:hydrolase activity"/>
    <property type="evidence" value="ECO:0007669"/>
    <property type="project" value="UniProtKB-KW"/>
</dbReference>
<dbReference type="Gene3D" id="3.40.50.1820">
    <property type="entry name" value="alpha/beta hydrolase"/>
    <property type="match status" value="1"/>
</dbReference>
<dbReference type="SUPFAM" id="SSF53474">
    <property type="entry name" value="alpha/beta-Hydrolases"/>
    <property type="match status" value="1"/>
</dbReference>
<evidence type="ECO:0000256" key="1">
    <source>
        <dbReference type="SAM" id="SignalP"/>
    </source>
</evidence>
<keyword evidence="3" id="KW-1185">Reference proteome</keyword>
<keyword evidence="2" id="KW-0378">Hydrolase</keyword>
<feature type="signal peptide" evidence="1">
    <location>
        <begin position="1"/>
        <end position="23"/>
    </location>
</feature>
<sequence>MRTMRLSLAALPLALFITHMGVAQTVPATAPAAAGFSLDRQQAMLLERARRGGAADLVATAGPDGGMVLNGTIQGRRFVLGVPANWNGEMILFGQGYATPGSTPTVPADPFSKDPSGGTFRHAYGEGIAFGIAATDKSGVATESGALNAMRLRALAAKMGTRRFYALGGSMGGSIVMTLIERYPRAFSGAVSMCGVTEGWLPLVQQLADIRGAYDILTAGTPYAIPGDKDLTRSALPTVPPPGSPIAGDAFREQQKMKLIAPVLALFQAAKKSPEGSEARIIRQIAAIGGFAPDPAAIGAPLYSAALGMDDIIATMGGLPIGNRGRVYAPPEMTPEEAADFNRRMPRYDADPAAIAYARAWHQATGRFRIPLVTVHQVIDSLVPFSQSENLGRIVARAGNGARIAQYAVPATKFPLPGGLEGYAHCGFSPAQNIAAFDAMRLWVLTGKRPGPDAVR</sequence>
<proteinExistence type="predicted"/>
<name>A0ABW3H7M0_9SPHN</name>
<feature type="chain" id="PRO_5046086637" evidence="1">
    <location>
        <begin position="24"/>
        <end position="456"/>
    </location>
</feature>
<evidence type="ECO:0000313" key="2">
    <source>
        <dbReference type="EMBL" id="MFD0945294.1"/>
    </source>
</evidence>
<accession>A0ABW3H7M0</accession>
<reference evidence="3" key="1">
    <citation type="journal article" date="2019" name="Int. J. Syst. Evol. Microbiol.">
        <title>The Global Catalogue of Microorganisms (GCM) 10K type strain sequencing project: providing services to taxonomists for standard genome sequencing and annotation.</title>
        <authorList>
            <consortium name="The Broad Institute Genomics Platform"/>
            <consortium name="The Broad Institute Genome Sequencing Center for Infectious Disease"/>
            <person name="Wu L."/>
            <person name="Ma J."/>
        </authorList>
    </citation>
    <scope>NUCLEOTIDE SEQUENCE [LARGE SCALE GENOMIC DNA]</scope>
    <source>
        <strain evidence="3">CCUG 62982</strain>
    </source>
</reference>
<gene>
    <name evidence="2" type="ORF">ACFQ1E_02965</name>
</gene>
<dbReference type="InterPro" id="IPR029058">
    <property type="entry name" value="AB_hydrolase_fold"/>
</dbReference>
<keyword evidence="1" id="KW-0732">Signal</keyword>
<protein>
    <submittedName>
        <fullName evidence="2">Alpha/beta fold hydrolase</fullName>
    </submittedName>
</protein>
<comment type="caution">
    <text evidence="2">The sequence shown here is derived from an EMBL/GenBank/DDBJ whole genome shotgun (WGS) entry which is preliminary data.</text>
</comment>
<dbReference type="EMBL" id="JBHTJG010000001">
    <property type="protein sequence ID" value="MFD0945294.1"/>
    <property type="molecule type" value="Genomic_DNA"/>
</dbReference>